<dbReference type="AlphaFoldDB" id="A0ABD2ITZ6"/>
<accession>A0ABD2ITZ6</accession>
<dbReference type="PROSITE" id="PS50234">
    <property type="entry name" value="VWFA"/>
    <property type="match status" value="1"/>
</dbReference>
<dbReference type="InterPro" id="IPR036465">
    <property type="entry name" value="vWFA_dom_sf"/>
</dbReference>
<feature type="region of interest" description="Disordered" evidence="1">
    <location>
        <begin position="1"/>
        <end position="131"/>
    </location>
</feature>
<proteinExistence type="predicted"/>
<feature type="domain" description="VWFA" evidence="2">
    <location>
        <begin position="157"/>
        <end position="330"/>
    </location>
</feature>
<organism evidence="3 4">
    <name type="scientific">Heterodera trifolii</name>
    <dbReference type="NCBI Taxonomy" id="157864"/>
    <lineage>
        <taxon>Eukaryota</taxon>
        <taxon>Metazoa</taxon>
        <taxon>Ecdysozoa</taxon>
        <taxon>Nematoda</taxon>
        <taxon>Chromadorea</taxon>
        <taxon>Rhabditida</taxon>
        <taxon>Tylenchina</taxon>
        <taxon>Tylenchomorpha</taxon>
        <taxon>Tylenchoidea</taxon>
        <taxon>Heteroderidae</taxon>
        <taxon>Heteroderinae</taxon>
        <taxon>Heterodera</taxon>
    </lineage>
</organism>
<dbReference type="EMBL" id="JBICBT010001137">
    <property type="protein sequence ID" value="KAL3081290.1"/>
    <property type="molecule type" value="Genomic_DNA"/>
</dbReference>
<feature type="compositionally biased region" description="Polar residues" evidence="1">
    <location>
        <begin position="95"/>
        <end position="106"/>
    </location>
</feature>
<dbReference type="InterPro" id="IPR050525">
    <property type="entry name" value="ECM_Assembly_Org"/>
</dbReference>
<keyword evidence="4" id="KW-1185">Reference proteome</keyword>
<feature type="compositionally biased region" description="Basic and acidic residues" evidence="1">
    <location>
        <begin position="108"/>
        <end position="120"/>
    </location>
</feature>
<evidence type="ECO:0000313" key="4">
    <source>
        <dbReference type="Proteomes" id="UP001620626"/>
    </source>
</evidence>
<evidence type="ECO:0000313" key="3">
    <source>
        <dbReference type="EMBL" id="KAL3081290.1"/>
    </source>
</evidence>
<feature type="compositionally biased region" description="Basic and acidic residues" evidence="1">
    <location>
        <begin position="26"/>
        <end position="49"/>
    </location>
</feature>
<reference evidence="3 4" key="1">
    <citation type="submission" date="2024-10" db="EMBL/GenBank/DDBJ databases">
        <authorList>
            <person name="Kim D."/>
        </authorList>
    </citation>
    <scope>NUCLEOTIDE SEQUENCE [LARGE SCALE GENOMIC DNA]</scope>
    <source>
        <strain evidence="3">BH-2024</strain>
    </source>
</reference>
<feature type="compositionally biased region" description="Basic residues" evidence="1">
    <location>
        <begin position="121"/>
        <end position="131"/>
    </location>
</feature>
<feature type="compositionally biased region" description="Polar residues" evidence="1">
    <location>
        <begin position="1"/>
        <end position="13"/>
    </location>
</feature>
<dbReference type="Pfam" id="PF00092">
    <property type="entry name" value="VWA"/>
    <property type="match status" value="1"/>
</dbReference>
<dbReference type="SMART" id="SM00327">
    <property type="entry name" value="VWA"/>
    <property type="match status" value="1"/>
</dbReference>
<dbReference type="Gene3D" id="3.40.50.410">
    <property type="entry name" value="von Willebrand factor, type A domain"/>
    <property type="match status" value="1"/>
</dbReference>
<protein>
    <recommendedName>
        <fullName evidence="2">VWFA domain-containing protein</fullName>
    </recommendedName>
</protein>
<dbReference type="Proteomes" id="UP001620626">
    <property type="component" value="Unassembled WGS sequence"/>
</dbReference>
<evidence type="ECO:0000256" key="1">
    <source>
        <dbReference type="SAM" id="MobiDB-lite"/>
    </source>
</evidence>
<dbReference type="PANTHER" id="PTHR24020">
    <property type="entry name" value="COLLAGEN ALPHA"/>
    <property type="match status" value="1"/>
</dbReference>
<comment type="caution">
    <text evidence="3">The sequence shown here is derived from an EMBL/GenBank/DDBJ whole genome shotgun (WGS) entry which is preliminary data.</text>
</comment>
<name>A0ABD2ITZ6_9BILA</name>
<dbReference type="InterPro" id="IPR002035">
    <property type="entry name" value="VWF_A"/>
</dbReference>
<gene>
    <name evidence="3" type="ORF">niasHT_039767</name>
</gene>
<dbReference type="SUPFAM" id="SSF53300">
    <property type="entry name" value="vWA-like"/>
    <property type="match status" value="1"/>
</dbReference>
<sequence length="334" mass="37561">MTTANASFSSLSSVERADDVFEVPAEEEKNEQKEREGEKEKEKETEKATEGTTRNWSSSDGPSADPPLASDESAPFSPMPNATVPEELLIRPTPTEISSAEAENSTAKAEDEAKEREKSGKRMKLGRRKEWRKNEAKRKAFGVVTNQKQTVYCPSLDVLFIVDSSGSVQRVYEEQKRWLEEILCQIQLEEPEKGPQVALIQFAGAELQKTEWGWNRFRNSEQMMDAFHQVRHLTGTTFIGRALQQAAILLERRRRPVPALVVLLSDGFSQDEAFESAQNLRSMANIQFFALSISELSNTEYLHRLTANPSHVFIGTTGAALLRAQILRRIRCGA</sequence>
<dbReference type="PANTHER" id="PTHR24020:SF84">
    <property type="entry name" value="VWFA DOMAIN-CONTAINING PROTEIN"/>
    <property type="match status" value="1"/>
</dbReference>
<evidence type="ECO:0000259" key="2">
    <source>
        <dbReference type="PROSITE" id="PS50234"/>
    </source>
</evidence>